<dbReference type="Gene3D" id="3.40.605.10">
    <property type="entry name" value="Aldehyde Dehydrogenase, Chain A, domain 1"/>
    <property type="match status" value="1"/>
</dbReference>
<dbReference type="EMBL" id="UINC01001927">
    <property type="protein sequence ID" value="SUZ90842.1"/>
    <property type="molecule type" value="Genomic_DNA"/>
</dbReference>
<gene>
    <name evidence="6" type="ORF">METZ01_LOCUS43696</name>
</gene>
<feature type="domain" description="Aldehyde dehydrogenase" evidence="5">
    <location>
        <begin position="71"/>
        <end position="528"/>
    </location>
</feature>
<dbReference type="PANTHER" id="PTHR42804:SF1">
    <property type="entry name" value="ALDEHYDE DEHYDROGENASE-RELATED"/>
    <property type="match status" value="1"/>
</dbReference>
<dbReference type="EC" id="1.2.1.3" evidence="3"/>
<dbReference type="InterPro" id="IPR016162">
    <property type="entry name" value="Ald_DH_N"/>
</dbReference>
<dbReference type="CDD" id="cd07138">
    <property type="entry name" value="ALDH_CddD_SSP0762"/>
    <property type="match status" value="1"/>
</dbReference>
<evidence type="ECO:0000256" key="4">
    <source>
        <dbReference type="ARBA" id="ARBA00049194"/>
    </source>
</evidence>
<evidence type="ECO:0000256" key="3">
    <source>
        <dbReference type="ARBA" id="ARBA00024226"/>
    </source>
</evidence>
<dbReference type="InterPro" id="IPR016161">
    <property type="entry name" value="Ald_DH/histidinol_DH"/>
</dbReference>
<dbReference type="InterPro" id="IPR016160">
    <property type="entry name" value="Ald_DH_CS_CYS"/>
</dbReference>
<evidence type="ECO:0000259" key="5">
    <source>
        <dbReference type="Pfam" id="PF00171"/>
    </source>
</evidence>
<dbReference type="GO" id="GO:0004029">
    <property type="term" value="F:aldehyde dehydrogenase (NAD+) activity"/>
    <property type="evidence" value="ECO:0007669"/>
    <property type="project" value="UniProtKB-EC"/>
</dbReference>
<reference evidence="6" key="1">
    <citation type="submission" date="2018-05" db="EMBL/GenBank/DDBJ databases">
        <authorList>
            <person name="Lanie J.A."/>
            <person name="Ng W.-L."/>
            <person name="Kazmierczak K.M."/>
            <person name="Andrzejewski T.M."/>
            <person name="Davidsen T.M."/>
            <person name="Wayne K.J."/>
            <person name="Tettelin H."/>
            <person name="Glass J.I."/>
            <person name="Rusch D."/>
            <person name="Podicherti R."/>
            <person name="Tsui H.-C.T."/>
            <person name="Winkler M.E."/>
        </authorList>
    </citation>
    <scope>NUCLEOTIDE SEQUENCE</scope>
</reference>
<protein>
    <recommendedName>
        <fullName evidence="3">aldehyde dehydrogenase (NAD(+))</fullName>
        <ecNumber evidence="3">1.2.1.3</ecNumber>
    </recommendedName>
</protein>
<accession>A0A381RGA8</accession>
<organism evidence="6">
    <name type="scientific">marine metagenome</name>
    <dbReference type="NCBI Taxonomy" id="408172"/>
    <lineage>
        <taxon>unclassified sequences</taxon>
        <taxon>metagenomes</taxon>
        <taxon>ecological metagenomes</taxon>
    </lineage>
</organism>
<dbReference type="FunFam" id="3.40.309.10:FF:000012">
    <property type="entry name" value="Betaine aldehyde dehydrogenase"/>
    <property type="match status" value="1"/>
</dbReference>
<dbReference type="AlphaFoldDB" id="A0A381RGA8"/>
<sequence length="533" mass="55791">MNPVPPVNITRIVFPLVRLLVSLCNQRPTVAPARLWRGARRWHMISGTTDSFQKMGEFMSTREQIYIGGAWVPSDGDGSIEVVNPSNEEVIGSIPEGTAADVDAAVAAANAAFPSWSAAPLEERLGYIEALGAQLAARSEEIGNLISREVGMPVGLSMMIQAGIPTATTSGVPITAREFAFEETIGRSLVTREPVGVVGCITPWNYPLHQIMAKVAPAMAVGCTVVLKPSEVAPLNAFLLADIIDELGFPAGVFNLVSGVGPVVGEAIAAHPDVDMVSFTGSTRAGTRVAEVAAANVTKVHQELGGKSANIILDDADFAAAIPSAIGAAYLNSGQTCSALTRLLVPADRMDEAAELAAAAAAGHTVGPADEAGTRLGPLVSQVQWDRVQGYIQKGIDEGATLVTGGTGKPDGLETGYYVKPTVFANVDNSMTIAQEEIFGPVLSIIGYEDEDDAIRIANDSDYGLSGGVWSSDADRALAVAKRLRTGEVDMNGSFLNTDAPFGGYKKSGNGRELGRFGLAEFLEAKQINLPLG</sequence>
<dbReference type="PROSITE" id="PS00070">
    <property type="entry name" value="ALDEHYDE_DEHYDR_CYS"/>
    <property type="match status" value="1"/>
</dbReference>
<name>A0A381RGA8_9ZZZZ</name>
<proteinExistence type="inferred from homology"/>
<comment type="catalytic activity">
    <reaction evidence="4">
        <text>an aldehyde + NAD(+) + H2O = a carboxylate + NADH + 2 H(+)</text>
        <dbReference type="Rhea" id="RHEA:16185"/>
        <dbReference type="ChEBI" id="CHEBI:15377"/>
        <dbReference type="ChEBI" id="CHEBI:15378"/>
        <dbReference type="ChEBI" id="CHEBI:17478"/>
        <dbReference type="ChEBI" id="CHEBI:29067"/>
        <dbReference type="ChEBI" id="CHEBI:57540"/>
        <dbReference type="ChEBI" id="CHEBI:57945"/>
        <dbReference type="EC" id="1.2.1.3"/>
    </reaction>
</comment>
<keyword evidence="2" id="KW-0560">Oxidoreductase</keyword>
<dbReference type="InterPro" id="IPR016163">
    <property type="entry name" value="Ald_DH_C"/>
</dbReference>
<evidence type="ECO:0000313" key="6">
    <source>
        <dbReference type="EMBL" id="SUZ90842.1"/>
    </source>
</evidence>
<dbReference type="Gene3D" id="3.40.309.10">
    <property type="entry name" value="Aldehyde Dehydrogenase, Chain A, domain 2"/>
    <property type="match status" value="1"/>
</dbReference>
<evidence type="ECO:0000256" key="1">
    <source>
        <dbReference type="ARBA" id="ARBA00009986"/>
    </source>
</evidence>
<comment type="similarity">
    <text evidence="1">Belongs to the aldehyde dehydrogenase family.</text>
</comment>
<dbReference type="InterPro" id="IPR015590">
    <property type="entry name" value="Aldehyde_DH_dom"/>
</dbReference>
<dbReference type="PANTHER" id="PTHR42804">
    <property type="entry name" value="ALDEHYDE DEHYDROGENASE"/>
    <property type="match status" value="1"/>
</dbReference>
<evidence type="ECO:0000256" key="2">
    <source>
        <dbReference type="ARBA" id="ARBA00023002"/>
    </source>
</evidence>
<dbReference type="FunFam" id="3.40.605.10:FF:000007">
    <property type="entry name" value="NAD/NADP-dependent betaine aldehyde dehydrogenase"/>
    <property type="match status" value="1"/>
</dbReference>
<dbReference type="Pfam" id="PF00171">
    <property type="entry name" value="Aldedh"/>
    <property type="match status" value="1"/>
</dbReference>
<dbReference type="SUPFAM" id="SSF53720">
    <property type="entry name" value="ALDH-like"/>
    <property type="match status" value="1"/>
</dbReference>